<dbReference type="PANTHER" id="PTHR46401:SF2">
    <property type="entry name" value="GLYCOSYLTRANSFERASE WBBK-RELATED"/>
    <property type="match status" value="1"/>
</dbReference>
<name>A0AAE3D7D8_9FIRM</name>
<dbReference type="EC" id="2.4.-.-" evidence="3"/>
<keyword evidence="4" id="KW-1185">Reference proteome</keyword>
<dbReference type="PANTHER" id="PTHR46401">
    <property type="entry name" value="GLYCOSYLTRANSFERASE WBBK-RELATED"/>
    <property type="match status" value="1"/>
</dbReference>
<reference evidence="3 4" key="1">
    <citation type="submission" date="2021-10" db="EMBL/GenBank/DDBJ databases">
        <title>Anaerobic single-cell dispensing facilitates the cultivation of human gut bacteria.</title>
        <authorList>
            <person name="Afrizal A."/>
        </authorList>
    </citation>
    <scope>NUCLEOTIDE SEQUENCE [LARGE SCALE GENOMIC DNA]</scope>
    <source>
        <strain evidence="3 4">CLA-AA-H273</strain>
    </source>
</reference>
<dbReference type="CDD" id="cd03801">
    <property type="entry name" value="GT4_PimA-like"/>
    <property type="match status" value="1"/>
</dbReference>
<comment type="caution">
    <text evidence="3">The sequence shown here is derived from an EMBL/GenBank/DDBJ whole genome shotgun (WGS) entry which is preliminary data.</text>
</comment>
<keyword evidence="3" id="KW-0328">Glycosyltransferase</keyword>
<dbReference type="SUPFAM" id="SSF53756">
    <property type="entry name" value="UDP-Glycosyltransferase/glycogen phosphorylase"/>
    <property type="match status" value="1"/>
</dbReference>
<dbReference type="GO" id="GO:0009103">
    <property type="term" value="P:lipopolysaccharide biosynthetic process"/>
    <property type="evidence" value="ECO:0007669"/>
    <property type="project" value="TreeGrafter"/>
</dbReference>
<accession>A0AAE3D7D8</accession>
<evidence type="ECO:0000259" key="2">
    <source>
        <dbReference type="Pfam" id="PF00534"/>
    </source>
</evidence>
<dbReference type="AlphaFoldDB" id="A0AAE3D7D8"/>
<proteinExistence type="predicted"/>
<dbReference type="EMBL" id="JAJEPV010000005">
    <property type="protein sequence ID" value="MCC2118561.1"/>
    <property type="molecule type" value="Genomic_DNA"/>
</dbReference>
<evidence type="ECO:0000313" key="4">
    <source>
        <dbReference type="Proteomes" id="UP001197795"/>
    </source>
</evidence>
<gene>
    <name evidence="3" type="ORF">LKD75_02965</name>
</gene>
<feature type="domain" description="Glycosyl transferase family 1" evidence="2">
    <location>
        <begin position="196"/>
        <end position="353"/>
    </location>
</feature>
<protein>
    <submittedName>
        <fullName evidence="3">Glycosyltransferase</fullName>
        <ecNumber evidence="3">2.4.-.-</ecNumber>
    </submittedName>
</protein>
<dbReference type="Gene3D" id="3.40.50.2000">
    <property type="entry name" value="Glycogen Phosphorylase B"/>
    <property type="match status" value="2"/>
</dbReference>
<evidence type="ECO:0000313" key="3">
    <source>
        <dbReference type="EMBL" id="MCC2118561.1"/>
    </source>
</evidence>
<dbReference type="GO" id="GO:0016757">
    <property type="term" value="F:glycosyltransferase activity"/>
    <property type="evidence" value="ECO:0007669"/>
    <property type="project" value="UniProtKB-KW"/>
</dbReference>
<sequence length="391" mass="45860">MTEVLYICLWYKDKKRTWSGTAWSLRQAMEPYLQVQDLALSDPLYRKILRRLQRKKGLNPGPILRDRLRLSGRYAAWRHRHRTDEKMPVFQFGGWPSGAHLASYLYQDLSISAILWLQREDPVGYRYCEYDQVPQKTLERRAARQLEQYRQSEGVFTMSRWLSEFLIRECGLPREKVHAVGGGINVDAAGIRPGSKEGRRILFVGRNFVRKGGPLVVQAFTILRKKYLWSAELYLAGAKESDIRDALRERQIRVEEVDWQKIHLLGDLGSEKLTDYYNLCDVFCMPSYFEAYGLVFAEALTYGLPCIGRDKFAMSEFIEDGCTGRLISGEDAEELALDLWEVLQDPKYREEVERRREWYLREYSWDKVAQRICSVMEKNERDKDQYRSAGV</sequence>
<keyword evidence="1 3" id="KW-0808">Transferase</keyword>
<evidence type="ECO:0000256" key="1">
    <source>
        <dbReference type="ARBA" id="ARBA00022679"/>
    </source>
</evidence>
<dbReference type="InterPro" id="IPR001296">
    <property type="entry name" value="Glyco_trans_1"/>
</dbReference>
<dbReference type="Proteomes" id="UP001197795">
    <property type="component" value="Unassembled WGS sequence"/>
</dbReference>
<dbReference type="RefSeq" id="WP_227732396.1">
    <property type="nucleotide sequence ID" value="NZ_JAJEPV010000005.1"/>
</dbReference>
<organism evidence="3 4">
    <name type="scientific">Waltera acetigignens</name>
    <dbReference type="NCBI Taxonomy" id="2981769"/>
    <lineage>
        <taxon>Bacteria</taxon>
        <taxon>Bacillati</taxon>
        <taxon>Bacillota</taxon>
        <taxon>Clostridia</taxon>
        <taxon>Lachnospirales</taxon>
        <taxon>Lachnospiraceae</taxon>
        <taxon>Waltera</taxon>
    </lineage>
</organism>
<dbReference type="Pfam" id="PF00534">
    <property type="entry name" value="Glycos_transf_1"/>
    <property type="match status" value="1"/>
</dbReference>